<gene>
    <name evidence="1" type="ORF">Ate02nite_23020</name>
</gene>
<dbReference type="RefSeq" id="WP_239147312.1">
    <property type="nucleotide sequence ID" value="NZ_BOMY01000016.1"/>
</dbReference>
<dbReference type="Gene3D" id="3.40.50.150">
    <property type="entry name" value="Vaccinia Virus protein VP39"/>
    <property type="match status" value="1"/>
</dbReference>
<dbReference type="SUPFAM" id="SSF53335">
    <property type="entry name" value="S-adenosyl-L-methionine-dependent methyltransferases"/>
    <property type="match status" value="1"/>
</dbReference>
<dbReference type="EMBL" id="BOMY01000016">
    <property type="protein sequence ID" value="GIF19572.1"/>
    <property type="molecule type" value="Genomic_DNA"/>
</dbReference>
<dbReference type="InterPro" id="IPR006764">
    <property type="entry name" value="SAM_dep_MeTrfase_SAV2177_type"/>
</dbReference>
<sequence>MDRFDTSVAHPARRYNYWLGGKDHFAADRESGDLIVRAFPTARTAALENRAFLRRSVQFLAESGVRQFLDIGTGLPVPDNTHEIAQRIEPTARVLYVDNDPIVMTHSRALTIGSPTGRTGYVEADLRSPEVILGHPELRKVLDLREPVALLLVAVLHFLHDDAEAERVVGELLAALPSGSYLVASNLTLDYAPPEQVAKHEELLAAGRTDARARNRAEFATFFTNLELVPPGIVAVSDWQPSTDTRPTAAEVSIYGAAARLP</sequence>
<evidence type="ECO:0000313" key="1">
    <source>
        <dbReference type="EMBL" id="GIF19572.1"/>
    </source>
</evidence>
<reference evidence="1" key="1">
    <citation type="submission" date="2021-01" db="EMBL/GenBank/DDBJ databases">
        <title>Whole genome shotgun sequence of Actinoplanes tereljensis NBRC 105297.</title>
        <authorList>
            <person name="Komaki H."/>
            <person name="Tamura T."/>
        </authorList>
    </citation>
    <scope>NUCLEOTIDE SEQUENCE</scope>
    <source>
        <strain evidence="1">NBRC 105297</strain>
    </source>
</reference>
<evidence type="ECO:0000313" key="2">
    <source>
        <dbReference type="Proteomes" id="UP000623608"/>
    </source>
</evidence>
<organism evidence="1 2">
    <name type="scientific">Paractinoplanes tereljensis</name>
    <dbReference type="NCBI Taxonomy" id="571912"/>
    <lineage>
        <taxon>Bacteria</taxon>
        <taxon>Bacillati</taxon>
        <taxon>Actinomycetota</taxon>
        <taxon>Actinomycetes</taxon>
        <taxon>Micromonosporales</taxon>
        <taxon>Micromonosporaceae</taxon>
        <taxon>Paractinoplanes</taxon>
    </lineage>
</organism>
<proteinExistence type="predicted"/>
<dbReference type="Proteomes" id="UP000623608">
    <property type="component" value="Unassembled WGS sequence"/>
</dbReference>
<protein>
    <recommendedName>
        <fullName evidence="3">S-adenosyl methyltransferase</fullName>
    </recommendedName>
</protein>
<evidence type="ECO:0008006" key="3">
    <source>
        <dbReference type="Google" id="ProtNLM"/>
    </source>
</evidence>
<name>A0A919NKZ7_9ACTN</name>
<accession>A0A919NKZ7</accession>
<dbReference type="PIRSF" id="PIRSF017393">
    <property type="entry name" value="MTase_SAV2177"/>
    <property type="match status" value="1"/>
</dbReference>
<keyword evidence="2" id="KW-1185">Reference proteome</keyword>
<dbReference type="Pfam" id="PF04672">
    <property type="entry name" value="Methyltransf_19"/>
    <property type="match status" value="1"/>
</dbReference>
<comment type="caution">
    <text evidence="1">The sequence shown here is derived from an EMBL/GenBank/DDBJ whole genome shotgun (WGS) entry which is preliminary data.</text>
</comment>
<dbReference type="AlphaFoldDB" id="A0A919NKZ7"/>
<dbReference type="InterPro" id="IPR029063">
    <property type="entry name" value="SAM-dependent_MTases_sf"/>
</dbReference>